<dbReference type="InterPro" id="IPR029069">
    <property type="entry name" value="HotDog_dom_sf"/>
</dbReference>
<reference evidence="1" key="1">
    <citation type="submission" date="2019-08" db="EMBL/GenBank/DDBJ databases">
        <authorList>
            <person name="Kucharzyk K."/>
            <person name="Murdoch R.W."/>
            <person name="Higgins S."/>
            <person name="Loffler F."/>
        </authorList>
    </citation>
    <scope>NUCLEOTIDE SEQUENCE</scope>
</reference>
<dbReference type="AlphaFoldDB" id="A0A644ZRE8"/>
<evidence type="ECO:0008006" key="2">
    <source>
        <dbReference type="Google" id="ProtNLM"/>
    </source>
</evidence>
<comment type="caution">
    <text evidence="1">The sequence shown here is derived from an EMBL/GenBank/DDBJ whole genome shotgun (WGS) entry which is preliminary data.</text>
</comment>
<organism evidence="1">
    <name type="scientific">bioreactor metagenome</name>
    <dbReference type="NCBI Taxonomy" id="1076179"/>
    <lineage>
        <taxon>unclassified sequences</taxon>
        <taxon>metagenomes</taxon>
        <taxon>ecological metagenomes</taxon>
    </lineage>
</organism>
<evidence type="ECO:0000313" key="1">
    <source>
        <dbReference type="EMBL" id="MPM43336.1"/>
    </source>
</evidence>
<gene>
    <name evidence="1" type="ORF">SDC9_90009</name>
</gene>
<dbReference type="Gene3D" id="3.10.129.10">
    <property type="entry name" value="Hotdog Thioesterase"/>
    <property type="match status" value="1"/>
</dbReference>
<proteinExistence type="predicted"/>
<dbReference type="SUPFAM" id="SSF54637">
    <property type="entry name" value="Thioesterase/thiol ester dehydrase-isomerase"/>
    <property type="match status" value="1"/>
</dbReference>
<name>A0A644ZRE8_9ZZZZ</name>
<protein>
    <recommendedName>
        <fullName evidence="2">Acyl dehydratase</fullName>
    </recommendedName>
</protein>
<sequence length="162" mass="18364">MTPTTAATPVFENLKVGDELTTLVRGPITTSHLMRWSAAIENWHRIHYDRPFALEHDKLPGLPINGTWKQHFLVQMMREWMTPAGWLWKIDFSFRKLDVAGTTLTAWGRITELEVRDGYGYVTCEIGIRNEEGQESTPGTAVAVLPLQDGKPVPYPFVIENA</sequence>
<accession>A0A644ZRE8</accession>
<dbReference type="EMBL" id="VSSQ01010066">
    <property type="protein sequence ID" value="MPM43336.1"/>
    <property type="molecule type" value="Genomic_DNA"/>
</dbReference>